<reference evidence="3" key="2">
    <citation type="journal article" date="2009" name="Genome Res.">
        <title>Comparative genomic analyses of the human fungal pathogens Coccidioides and their relatives.</title>
        <authorList>
            <person name="Sharpton T.J."/>
            <person name="Stajich J.E."/>
            <person name="Rounsley S.D."/>
            <person name="Gardner M.J."/>
            <person name="Wortman J.R."/>
            <person name="Jordar V.S."/>
            <person name="Maiti R."/>
            <person name="Kodira C.D."/>
            <person name="Neafsey D.E."/>
            <person name="Zeng Q."/>
            <person name="Hung C.-Y."/>
            <person name="McMahan C."/>
            <person name="Muszewska A."/>
            <person name="Grynberg M."/>
            <person name="Mandel M.A."/>
            <person name="Kellner E.M."/>
            <person name="Barker B.M."/>
            <person name="Galgiani J.N."/>
            <person name="Orbach M.J."/>
            <person name="Kirkland T.N."/>
            <person name="Cole G.T."/>
            <person name="Henn M.R."/>
            <person name="Birren B.W."/>
            <person name="Taylor J.W."/>
        </authorList>
    </citation>
    <scope>NUCLEOTIDE SEQUENCE [LARGE SCALE GENOMIC DNA]</scope>
    <source>
        <strain evidence="3">RMSCC 3488</strain>
    </source>
</reference>
<sequence>MSLLPLGKATRPPQSSLTATECGRESQGPGHKFSRSMTTQFVLTDVSPLSIRYSSVLFGLIQPTIRMAGLYSCDCACGPELHIPPPFEGPRTIILRLLAPQASLEAYPSTGRNGMLHSATRDPN</sequence>
<protein>
    <submittedName>
        <fullName evidence="2">Uncharacterized protein</fullName>
    </submittedName>
</protein>
<dbReference type="Proteomes" id="UP000054567">
    <property type="component" value="Unassembled WGS sequence"/>
</dbReference>
<dbReference type="VEuPathDB" id="FungiDB:CPAG_05817"/>
<organism evidence="2 3">
    <name type="scientific">Coccidioides posadasii RMSCC 3488</name>
    <dbReference type="NCBI Taxonomy" id="454284"/>
    <lineage>
        <taxon>Eukaryota</taxon>
        <taxon>Fungi</taxon>
        <taxon>Dikarya</taxon>
        <taxon>Ascomycota</taxon>
        <taxon>Pezizomycotina</taxon>
        <taxon>Eurotiomycetes</taxon>
        <taxon>Eurotiomycetidae</taxon>
        <taxon>Onygenales</taxon>
        <taxon>Onygenaceae</taxon>
        <taxon>Coccidioides</taxon>
    </lineage>
</organism>
<dbReference type="AlphaFoldDB" id="A0A0J6ICS2"/>
<proteinExistence type="predicted"/>
<feature type="region of interest" description="Disordered" evidence="1">
    <location>
        <begin position="1"/>
        <end position="33"/>
    </location>
</feature>
<reference evidence="3" key="3">
    <citation type="journal article" date="2010" name="Genome Res.">
        <title>Population genomic sequencing of Coccidioides fungi reveals recent hybridization and transposon control.</title>
        <authorList>
            <person name="Neafsey D.E."/>
            <person name="Barker B.M."/>
            <person name="Sharpton T.J."/>
            <person name="Stajich J.E."/>
            <person name="Park D.J."/>
            <person name="Whiston E."/>
            <person name="Hung C.-Y."/>
            <person name="McMahan C."/>
            <person name="White J."/>
            <person name="Sykes S."/>
            <person name="Heiman D."/>
            <person name="Young S."/>
            <person name="Zeng Q."/>
            <person name="Abouelleil A."/>
            <person name="Aftuck L."/>
            <person name="Bessette D."/>
            <person name="Brown A."/>
            <person name="FitzGerald M."/>
            <person name="Lui A."/>
            <person name="Macdonald J.P."/>
            <person name="Priest M."/>
            <person name="Orbach M.J."/>
            <person name="Galgiani J.N."/>
            <person name="Kirkland T.N."/>
            <person name="Cole G.T."/>
            <person name="Birren B.W."/>
            <person name="Henn M.R."/>
            <person name="Taylor J.W."/>
            <person name="Rounsley S.D."/>
        </authorList>
    </citation>
    <scope>NUCLEOTIDE SEQUENCE [LARGE SCALE GENOMIC DNA]</scope>
    <source>
        <strain evidence="3">RMSCC 3488</strain>
    </source>
</reference>
<gene>
    <name evidence="2" type="ORF">CPAG_05817</name>
</gene>
<evidence type="ECO:0000313" key="3">
    <source>
        <dbReference type="Proteomes" id="UP000054567"/>
    </source>
</evidence>
<evidence type="ECO:0000313" key="2">
    <source>
        <dbReference type="EMBL" id="KMM69502.1"/>
    </source>
</evidence>
<evidence type="ECO:0000256" key="1">
    <source>
        <dbReference type="SAM" id="MobiDB-lite"/>
    </source>
</evidence>
<reference evidence="2 3" key="1">
    <citation type="submission" date="2007-06" db="EMBL/GenBank/DDBJ databases">
        <title>The Genome Sequence of Coccidioides posadasii RMSCC_3488.</title>
        <authorList>
            <consortium name="Coccidioides Genome Resources Consortium"/>
            <consortium name="The Broad Institute Genome Sequencing Platform"/>
            <person name="Henn M.R."/>
            <person name="Sykes S."/>
            <person name="Young S."/>
            <person name="Jaffe D."/>
            <person name="Berlin A."/>
            <person name="Alvarez P."/>
            <person name="Butler J."/>
            <person name="Gnerre S."/>
            <person name="Grabherr M."/>
            <person name="Mauceli E."/>
            <person name="Brockman W."/>
            <person name="Kodira C."/>
            <person name="Alvarado L."/>
            <person name="Zeng Q."/>
            <person name="Crawford M."/>
            <person name="Antoine C."/>
            <person name="Devon K."/>
            <person name="Galgiani J."/>
            <person name="Orsborn K."/>
            <person name="Lewis M.L."/>
            <person name="Nusbaum C."/>
            <person name="Galagan J."/>
            <person name="Birren B."/>
        </authorList>
    </citation>
    <scope>NUCLEOTIDE SEQUENCE [LARGE SCALE GENOMIC DNA]</scope>
    <source>
        <strain evidence="2 3">RMSCC 3488</strain>
    </source>
</reference>
<dbReference type="EMBL" id="DS268111">
    <property type="protein sequence ID" value="KMM69502.1"/>
    <property type="molecule type" value="Genomic_DNA"/>
</dbReference>
<name>A0A0J6ICS2_COCPO</name>
<accession>A0A0J6ICS2</accession>